<proteinExistence type="predicted"/>
<sequence length="415" mass="44870">MKMSKMKKNRKKLFAILLQAALVSTAMTMPAYAAKTPGIGSDALVGDDATGPVLTGGNTEVEEETSPYTKEQLEDGTLEYGEIAWRIEGYNSTYLNLRSQLYSQTTSQSAGTALAAEASALMEDAMDLKSDDMDAETRELFEGYKAAARELRKQGAKLTNKELSGTYARTLRQTKNKLVKAVQNLLIQYEELLPQVETAKKNVEMCQVNADAAQKMQALGRASAQEVLTAQKALQQANSSAQQAENGALQLKQNILMLLGFGADAPVTFADVPVPDASRIAAMDLGTDTQAAVSANYDLMSVRANKATGSSNRTVKKRNVAYTEDSVAITIQNLYAAVVSKKQAYDSAAAGYQAAAQSYEAAKRQNALGMLSRANYLGLECSWLSSVASYKTAELEYTKAVENYEWAVRGLIVSK</sequence>
<keyword evidence="1" id="KW-0732">Signal</keyword>
<dbReference type="SUPFAM" id="SSF56954">
    <property type="entry name" value="Outer membrane efflux proteins (OEP)"/>
    <property type="match status" value="1"/>
</dbReference>
<dbReference type="Gene3D" id="1.20.1600.10">
    <property type="entry name" value="Outer membrane efflux proteins (OEP)"/>
    <property type="match status" value="1"/>
</dbReference>
<dbReference type="AlphaFoldDB" id="A0A2T3FL12"/>
<evidence type="ECO:0000313" key="3">
    <source>
        <dbReference type="Proteomes" id="UP000241048"/>
    </source>
</evidence>
<name>A0A2T3FL12_9CLOT</name>
<protein>
    <submittedName>
        <fullName evidence="2">TolC family protein</fullName>
    </submittedName>
</protein>
<reference evidence="2 3" key="1">
    <citation type="submission" date="2018-03" db="EMBL/GenBank/DDBJ databases">
        <title>Lachnoclostridium SNUG30386 gen.nov., sp.nov., isolated from human faeces.</title>
        <authorList>
            <person name="Seo B."/>
            <person name="Jeon K."/>
            <person name="Ko G."/>
        </authorList>
    </citation>
    <scope>NUCLEOTIDE SEQUENCE [LARGE SCALE GENOMIC DNA]</scope>
    <source>
        <strain evidence="2 3">SNUG30386</strain>
    </source>
</reference>
<comment type="caution">
    <text evidence="2">The sequence shown here is derived from an EMBL/GenBank/DDBJ whole genome shotgun (WGS) entry which is preliminary data.</text>
</comment>
<dbReference type="EMBL" id="PYLO01000006">
    <property type="protein sequence ID" value="PST35969.1"/>
    <property type="molecule type" value="Genomic_DNA"/>
</dbReference>
<dbReference type="Proteomes" id="UP000241048">
    <property type="component" value="Unassembled WGS sequence"/>
</dbReference>
<feature type="chain" id="PRO_5015779202" evidence="1">
    <location>
        <begin position="34"/>
        <end position="415"/>
    </location>
</feature>
<accession>A0A2T3FL12</accession>
<keyword evidence="3" id="KW-1185">Reference proteome</keyword>
<evidence type="ECO:0000256" key="1">
    <source>
        <dbReference type="SAM" id="SignalP"/>
    </source>
</evidence>
<dbReference type="GO" id="GO:0015562">
    <property type="term" value="F:efflux transmembrane transporter activity"/>
    <property type="evidence" value="ECO:0007669"/>
    <property type="project" value="InterPro"/>
</dbReference>
<feature type="signal peptide" evidence="1">
    <location>
        <begin position="1"/>
        <end position="33"/>
    </location>
</feature>
<evidence type="ECO:0000313" key="2">
    <source>
        <dbReference type="EMBL" id="PST35969.1"/>
    </source>
</evidence>
<gene>
    <name evidence="2" type="ORF">C7U56_14000</name>
</gene>
<organism evidence="2 3">
    <name type="scientific">Clostridium fessum</name>
    <dbReference type="NCBI Taxonomy" id="2126740"/>
    <lineage>
        <taxon>Bacteria</taxon>
        <taxon>Bacillati</taxon>
        <taxon>Bacillota</taxon>
        <taxon>Clostridia</taxon>
        <taxon>Eubacteriales</taxon>
        <taxon>Clostridiaceae</taxon>
        <taxon>Clostridium</taxon>
    </lineage>
</organism>